<keyword evidence="2" id="KW-1185">Reference proteome</keyword>
<accession>A0A1L3J2I8</accession>
<dbReference type="EMBL" id="CP018153">
    <property type="protein sequence ID" value="APG59344.1"/>
    <property type="molecule type" value="Genomic_DNA"/>
</dbReference>
<evidence type="ECO:0000313" key="1">
    <source>
        <dbReference type="EMBL" id="APG59344.1"/>
    </source>
</evidence>
<sequence length="263" mass="31983">MNQPRLPRDFYEIFFHVNFKDFVTIRQEYNLSEEDFLFIKRTFWPIVQINIPTHEEKLNLMHYCKTKFELEHGCFDSKQFIKKQITPLLNEMEELKTCYEYRRIKIWRSFNNENFMWVDRPKDFSFAHKLFITELDPTILFFYCQSIIEDIQHYITYYLPGNLGRKKRIFKTRDFVITYILDCYAKGEIPPLGSKKELERIGNQRMGPGKGNRFYKVFNEVIKKDLNREECLKHLLGSSWKETILSLTQNPELLQEYLHQKKL</sequence>
<gene>
    <name evidence="1" type="ORF">LPB144_02475</name>
</gene>
<protein>
    <submittedName>
        <fullName evidence="1">Uncharacterized protein</fullName>
    </submittedName>
</protein>
<proteinExistence type="predicted"/>
<dbReference type="STRING" id="1913577.LPB144_02475"/>
<dbReference type="AlphaFoldDB" id="A0A1L3J2I8"/>
<evidence type="ECO:0000313" key="2">
    <source>
        <dbReference type="Proteomes" id="UP000182510"/>
    </source>
</evidence>
<organism evidence="1 2">
    <name type="scientific">Christiangramia salexigens</name>
    <dbReference type="NCBI Taxonomy" id="1913577"/>
    <lineage>
        <taxon>Bacteria</taxon>
        <taxon>Pseudomonadati</taxon>
        <taxon>Bacteroidota</taxon>
        <taxon>Flavobacteriia</taxon>
        <taxon>Flavobacteriales</taxon>
        <taxon>Flavobacteriaceae</taxon>
        <taxon>Christiangramia</taxon>
    </lineage>
</organism>
<reference evidence="1 2" key="1">
    <citation type="submission" date="2016-11" db="EMBL/GenBank/DDBJ databases">
        <title>Gramella sp. LPB0144 isolated from marine environment.</title>
        <authorList>
            <person name="Kim E."/>
            <person name="Yi H."/>
        </authorList>
    </citation>
    <scope>NUCLEOTIDE SEQUENCE [LARGE SCALE GENOMIC DNA]</scope>
    <source>
        <strain evidence="1 2">LPB0144</strain>
    </source>
</reference>
<dbReference type="OrthoDB" id="1211741at2"/>
<name>A0A1L3J2I8_9FLAO</name>
<dbReference type="KEGG" id="grl:LPB144_02475"/>
<dbReference type="RefSeq" id="WP_072552001.1">
    <property type="nucleotide sequence ID" value="NZ_CP018153.1"/>
</dbReference>
<dbReference type="Proteomes" id="UP000182510">
    <property type="component" value="Chromosome"/>
</dbReference>